<evidence type="ECO:0000313" key="1">
    <source>
        <dbReference type="EMBL" id="TGX96339.1"/>
    </source>
</evidence>
<accession>A0AC61QV64</accession>
<dbReference type="EMBL" id="SRZB01000068">
    <property type="protein sequence ID" value="TGX96339.1"/>
    <property type="molecule type" value="Genomic_DNA"/>
</dbReference>
<gene>
    <name evidence="1" type="ORF">E5357_16490</name>
</gene>
<proteinExistence type="predicted"/>
<sequence>MDTEQFYPTPKELLEKIFKDTDWRTVSSILEPSAGNGDICDYIMDAAEKYPYYNRSLDIDCIEINENRRAALKGKNYRVIYDDFLRFQTYKQYDLIAMNPPFADGERHLLKALEMQKNGGCVMCILNAETLKNPYTKGRKLLVRRLEELGAAVEYYQSAFTHAQIRTDVEVAVIKVSIPQAEDVSYIIGQLRKSKKYAEKEADYAHTDVAVNDIVEAIVMQCEMEMDAGIRLIREYWGMKPDIMDSFDPDGYKSPIITMKVGQHDASINQYVTAVRRKYWSALFRNPKFIRGMTSEMQSGYLAKVNELEKYDFNRYNIRTIQVEMSRHMTGSIEKCIVDLFDELSYRYSMGCEKNIHYFNGWKTNQAWMINRKVIIPVYDVFCNIFHKFRYSYSVSQKLSDIEKVFDYLSGTVSGSSPLPYILQQAEDRQESKNIEFRYFTCNFYKKGTCHIIFKDEELLKKFNIFGARQMGWLPPAYGRKTYRKMNEEERAVVDSFEGEASYGEICARPEYYLYEPKDKQNMLELLSA</sequence>
<organism evidence="1 2">
    <name type="scientific">Hominisplanchenecus murintestinalis</name>
    <dbReference type="NCBI Taxonomy" id="2941517"/>
    <lineage>
        <taxon>Bacteria</taxon>
        <taxon>Bacillati</taxon>
        <taxon>Bacillota</taxon>
        <taxon>Clostridia</taxon>
        <taxon>Lachnospirales</taxon>
        <taxon>Lachnospiraceae</taxon>
        <taxon>Hominisplanchenecus</taxon>
    </lineage>
</organism>
<dbReference type="Proteomes" id="UP000307720">
    <property type="component" value="Unassembled WGS sequence"/>
</dbReference>
<protein>
    <submittedName>
        <fullName evidence="1">DUF4942 domain-containing protein</fullName>
    </submittedName>
</protein>
<comment type="caution">
    <text evidence="1">The sequence shown here is derived from an EMBL/GenBank/DDBJ whole genome shotgun (WGS) entry which is preliminary data.</text>
</comment>
<name>A0AC61QV64_9FIRM</name>
<keyword evidence="2" id="KW-1185">Reference proteome</keyword>
<evidence type="ECO:0000313" key="2">
    <source>
        <dbReference type="Proteomes" id="UP000307720"/>
    </source>
</evidence>
<reference evidence="1" key="1">
    <citation type="submission" date="2019-04" db="EMBL/GenBank/DDBJ databases">
        <title>Microbes associate with the intestines of laboratory mice.</title>
        <authorList>
            <person name="Navarre W."/>
            <person name="Wong E."/>
            <person name="Huang K."/>
            <person name="Tropini C."/>
            <person name="Ng K."/>
            <person name="Yu B."/>
        </authorList>
    </citation>
    <scope>NUCLEOTIDE SEQUENCE</scope>
    <source>
        <strain evidence="1">NM72_1-8</strain>
    </source>
</reference>